<keyword evidence="2" id="KW-1133">Transmembrane helix</keyword>
<feature type="transmembrane region" description="Helical" evidence="2">
    <location>
        <begin position="81"/>
        <end position="108"/>
    </location>
</feature>
<name>A0ABC7ZIA6_MYCGT</name>
<gene>
    <name evidence="3" type="ORF">CM1_00130</name>
</gene>
<dbReference type="Pfam" id="PF17534">
    <property type="entry name" value="DUF5453"/>
    <property type="match status" value="1"/>
</dbReference>
<sequence length="201" mass="23238">MKRNWRQHYNVFLANLVLVFGFALNILVAKQSLNNTTPQFRFLFVTPFLGVVIGAVLYFFDVKWFLIDYPYKKFHFQKKWAIVYLSGVIVFFLNVLIGVVLLVVMVNYITNQILEREYERLFTNSLPYLWSTTGTSIVLSLISIGMSKTAHFFIDIEILKAKKGEPTDPNKTDNRAVVINLDENKKNEKEQSPPSAEMTSL</sequence>
<keyword evidence="2" id="KW-0472">Membrane</keyword>
<evidence type="ECO:0000313" key="3">
    <source>
        <dbReference type="EMBL" id="AFQ03820.1"/>
    </source>
</evidence>
<reference evidence="3 4" key="1">
    <citation type="journal article" date="2012" name="J. Bacteriol.">
        <title>Draft Genome Sequences of Four Axenic Mycoplasma genitalium Strains Isolated from Denmark, Japan, and Australia.</title>
        <authorList>
            <person name="McGowin C.L."/>
            <person name="Ma L."/>
            <person name="Jensen J.S."/>
            <person name="Mancuso M.M."/>
            <person name="Hamasuna R."/>
            <person name="Adegboye D."/>
            <person name="Martin D.H."/>
        </authorList>
    </citation>
    <scope>NUCLEOTIDE SEQUENCE [LARGE SCALE GENOMIC DNA]</scope>
    <source>
        <strain evidence="3 4">M6320</strain>
    </source>
</reference>
<dbReference type="SMR" id="A0ABC7ZIA6"/>
<feature type="compositionally biased region" description="Basic and acidic residues" evidence="1">
    <location>
        <begin position="182"/>
        <end position="191"/>
    </location>
</feature>
<organism evidence="3 4">
    <name type="scientific">Mycoplasmoides genitalium M6320</name>
    <dbReference type="NCBI Taxonomy" id="662945"/>
    <lineage>
        <taxon>Bacteria</taxon>
        <taxon>Bacillati</taxon>
        <taxon>Mycoplasmatota</taxon>
        <taxon>Mycoplasmoidales</taxon>
        <taxon>Mycoplasmoidaceae</taxon>
        <taxon>Mycoplasmoides</taxon>
    </lineage>
</organism>
<evidence type="ECO:0000256" key="2">
    <source>
        <dbReference type="SAM" id="Phobius"/>
    </source>
</evidence>
<evidence type="ECO:0000256" key="1">
    <source>
        <dbReference type="SAM" id="MobiDB-lite"/>
    </source>
</evidence>
<proteinExistence type="predicted"/>
<keyword evidence="2" id="KW-0812">Transmembrane</keyword>
<accession>A0ABC7ZIA6</accession>
<dbReference type="KEGG" id="mgx:CM1_00130"/>
<feature type="transmembrane region" description="Helical" evidence="2">
    <location>
        <begin position="128"/>
        <end position="146"/>
    </location>
</feature>
<feature type="transmembrane region" description="Helical" evidence="2">
    <location>
        <begin position="12"/>
        <end position="28"/>
    </location>
</feature>
<dbReference type="AlphaFoldDB" id="A0ABC7ZIA6"/>
<feature type="compositionally biased region" description="Basic and acidic residues" evidence="1">
    <location>
        <begin position="165"/>
        <end position="174"/>
    </location>
</feature>
<dbReference type="EMBL" id="CP003772">
    <property type="protein sequence ID" value="AFQ03820.1"/>
    <property type="molecule type" value="Genomic_DNA"/>
</dbReference>
<dbReference type="Proteomes" id="UP000005254">
    <property type="component" value="Chromosome"/>
</dbReference>
<protein>
    <submittedName>
        <fullName evidence="3">Uncharacterized protein</fullName>
    </submittedName>
</protein>
<feature type="compositionally biased region" description="Polar residues" evidence="1">
    <location>
        <begin position="192"/>
        <end position="201"/>
    </location>
</feature>
<feature type="transmembrane region" description="Helical" evidence="2">
    <location>
        <begin position="40"/>
        <end position="60"/>
    </location>
</feature>
<feature type="region of interest" description="Disordered" evidence="1">
    <location>
        <begin position="165"/>
        <end position="201"/>
    </location>
</feature>
<evidence type="ECO:0000313" key="4">
    <source>
        <dbReference type="Proteomes" id="UP000005254"/>
    </source>
</evidence>
<dbReference type="RefSeq" id="WP_009885914.1">
    <property type="nucleotide sequence ID" value="NC_018497.1"/>
</dbReference>
<dbReference type="InterPro" id="IPR035217">
    <property type="entry name" value="DUF5453"/>
</dbReference>
<dbReference type="GeneID" id="99646836"/>